<feature type="transmembrane region" description="Helical" evidence="1">
    <location>
        <begin position="332"/>
        <end position="351"/>
    </location>
</feature>
<accession>A0AAE3LKX3</accession>
<feature type="transmembrane region" description="Helical" evidence="1">
    <location>
        <begin position="641"/>
        <end position="661"/>
    </location>
</feature>
<feature type="transmembrane region" description="Helical" evidence="1">
    <location>
        <begin position="587"/>
        <end position="604"/>
    </location>
</feature>
<feature type="transmembrane region" description="Helical" evidence="1">
    <location>
        <begin position="52"/>
        <end position="68"/>
    </location>
</feature>
<evidence type="ECO:0000313" key="3">
    <source>
        <dbReference type="Proteomes" id="UP001209317"/>
    </source>
</evidence>
<gene>
    <name evidence="2" type="ORF">OD355_10960</name>
</gene>
<keyword evidence="1" id="KW-1133">Transmembrane helix</keyword>
<feature type="transmembrane region" description="Helical" evidence="1">
    <location>
        <begin position="258"/>
        <end position="278"/>
    </location>
</feature>
<dbReference type="InterPro" id="IPR021280">
    <property type="entry name" value="TMEM260-like"/>
</dbReference>
<name>A0AAE3LKX3_9BACT</name>
<dbReference type="PANTHER" id="PTHR16214">
    <property type="entry name" value="TRANSMEMBRANE PROTEIN 260"/>
    <property type="match status" value="1"/>
</dbReference>
<dbReference type="AlphaFoldDB" id="A0AAE3LKX3"/>
<comment type="caution">
    <text evidence="2">The sequence shown here is derived from an EMBL/GenBank/DDBJ whole genome shotgun (WGS) entry which is preliminary data.</text>
</comment>
<feature type="transmembrane region" description="Helical" evidence="1">
    <location>
        <begin position="80"/>
        <end position="98"/>
    </location>
</feature>
<feature type="transmembrane region" description="Helical" evidence="1">
    <location>
        <begin position="178"/>
        <end position="211"/>
    </location>
</feature>
<protein>
    <submittedName>
        <fullName evidence="2">DUF2723 domain-containing protein</fullName>
    </submittedName>
</protein>
<evidence type="ECO:0000256" key="1">
    <source>
        <dbReference type="SAM" id="Phobius"/>
    </source>
</evidence>
<feature type="transmembrane region" description="Helical" evidence="1">
    <location>
        <begin position="363"/>
        <end position="381"/>
    </location>
</feature>
<keyword evidence="3" id="KW-1185">Reference proteome</keyword>
<organism evidence="2 3">
    <name type="scientific">Haoranjiania flava</name>
    <dbReference type="NCBI Taxonomy" id="1856322"/>
    <lineage>
        <taxon>Bacteria</taxon>
        <taxon>Pseudomonadati</taxon>
        <taxon>Bacteroidota</taxon>
        <taxon>Chitinophagia</taxon>
        <taxon>Chitinophagales</taxon>
        <taxon>Chitinophagaceae</taxon>
        <taxon>Haoranjiania</taxon>
    </lineage>
</organism>
<feature type="transmembrane region" description="Helical" evidence="1">
    <location>
        <begin position="290"/>
        <end position="312"/>
    </location>
</feature>
<reference evidence="2" key="1">
    <citation type="submission" date="2022-10" db="EMBL/GenBank/DDBJ databases">
        <authorList>
            <person name="Kim H.S."/>
            <person name="Kim J.-S."/>
            <person name="Suh M.K."/>
            <person name="Eom M.K."/>
            <person name="Lee J.-S."/>
        </authorList>
    </citation>
    <scope>NUCLEOTIDE SEQUENCE</scope>
    <source>
        <strain evidence="2">LIP-5</strain>
    </source>
</reference>
<dbReference type="Pfam" id="PF11028">
    <property type="entry name" value="TMEM260-like"/>
    <property type="match status" value="1"/>
</dbReference>
<dbReference type="RefSeq" id="WP_263038524.1">
    <property type="nucleotide sequence ID" value="NZ_JAOTPL010000017.1"/>
</dbReference>
<keyword evidence="1" id="KW-0472">Membrane</keyword>
<feature type="transmembrane region" description="Helical" evidence="1">
    <location>
        <begin position="223"/>
        <end position="246"/>
    </location>
</feature>
<proteinExistence type="predicted"/>
<dbReference type="InterPro" id="IPR052724">
    <property type="entry name" value="GT117_domain-containing"/>
</dbReference>
<dbReference type="PANTHER" id="PTHR16214:SF3">
    <property type="entry name" value="TRANSMEMBRANE PROTEIN 260"/>
    <property type="match status" value="1"/>
</dbReference>
<keyword evidence="1" id="KW-0812">Transmembrane</keyword>
<feature type="transmembrane region" description="Helical" evidence="1">
    <location>
        <begin position="673"/>
        <end position="695"/>
    </location>
</feature>
<evidence type="ECO:0000313" key="2">
    <source>
        <dbReference type="EMBL" id="MCU7695038.1"/>
    </source>
</evidence>
<feature type="transmembrane region" description="Helical" evidence="1">
    <location>
        <begin position="148"/>
        <end position="166"/>
    </location>
</feature>
<dbReference type="Proteomes" id="UP001209317">
    <property type="component" value="Unassembled WGS sequence"/>
</dbReference>
<dbReference type="EMBL" id="JAOTPL010000017">
    <property type="protein sequence ID" value="MCU7695038.1"/>
    <property type="molecule type" value="Genomic_DNA"/>
</dbReference>
<feature type="transmembrane region" description="Helical" evidence="1">
    <location>
        <begin position="611"/>
        <end position="629"/>
    </location>
</feature>
<sequence>MNFKKINNIVGWAVFFIAAIVYISTSEAGGSFWDCGEFVSSAYKVQIPHPPGAPLFVLLGRFFIILFGDNPLNAAKAVNTMNALACAFTILFLFWTITHFARRIINGNRPFSEMSRDQVWTIMASGVIGALAFTFTDSFWYSAVEGEVYALSSFFTAITFWAILRWEHMADQPGADKWIIFIFFLMGLAIGVHLLNLLTIPAIILVIYFRRRNEFNYKEIRKWFLRLMIAGGILGFIAALIGAPAVEYNGTEGIGTDATPAGLILFLVAAAIGVFYLVEKNAKPENKESYGGAYIFLVMSAVILGVVQLGIIQYTIKVAGAMDRVFVNSFGLPFFTGFAFFFILVAVGLYFAIRYANRHGFKYLALGLWSAAFILIGYSTYITTLIRSNANPSIDMFNVDNPMSLVGYLGREQYGDFPILYGQKFTAERPTYVNTGKNYAKSTDIDPNAKPEYIVTGNKQKAMYNKADKMAFPRVWNNGNDRGQADYYASFLGIGKYQDPQTGQVRWEREPNFIDNIKFFIGYQNYYMFMRYFLWNYSGRQNDMQGNGGGDVRGGNWITGISFIDNLMYGDQSVMPDSLKHNKARNAFFALPLILGLLGMFYHFKKKGDDAFITFMLFFMTGFAIIIYLNQAGNEPRERDYAFAGATYAFAIWIGIGIFKVREWFEKISKPKMATALAFAVCLLAVPVVMAQQGWDDHDRSKKTLAPDLAINYLESCAPNAILFSFGDNDTYPLWYAQEVMGVRPDVRVVNTSLLGIDWYINGLRNKVNQSPAIDVIYSREQMEGDRRNVIYYNPNPAFPETQYYNLYDMMKDYAGVDNPQTMVTLQDGSKYNTFPVKKVFVPVDANVVRNNGTVNATDTIADAMMFDIPKNYLAKNDWAILNIIAANQWKRPIYFTSASTYQIGLGFEPYLRKEGMSYRLTPVKPKQSAFGESVNAEKGYPIVMNKFKFGNADLPGVYFDEENRRHLVSIRMAYGQLALELIEQGKKEEAVKVLHKVDKGMLQENMPYGMVSSNNMHNQASLILLQAAALVGEKQLFNKIASSLKKDLNQQINYVNVLGTDKVGPYVTNEASRSQQFLQMIDQLEKEINDAGAAARLENRQAKTADSIADTVAR</sequence>
<feature type="transmembrane region" description="Helical" evidence="1">
    <location>
        <begin position="118"/>
        <end position="136"/>
    </location>
</feature>